<accession>A0ABQ2MNH9</accession>
<reference evidence="2" key="1">
    <citation type="journal article" date="2019" name="Int. J. Syst. Evol. Microbiol.">
        <title>The Global Catalogue of Microorganisms (GCM) 10K type strain sequencing project: providing services to taxonomists for standard genome sequencing and annotation.</title>
        <authorList>
            <consortium name="The Broad Institute Genomics Platform"/>
            <consortium name="The Broad Institute Genome Sequencing Center for Infectious Disease"/>
            <person name="Wu L."/>
            <person name="Ma J."/>
        </authorList>
    </citation>
    <scope>NUCLEOTIDE SEQUENCE [LARGE SCALE GENOMIC DNA]</scope>
    <source>
        <strain evidence="2">CGMCC 4.7349</strain>
    </source>
</reference>
<dbReference type="EMBL" id="BMNG01000017">
    <property type="protein sequence ID" value="GGO55580.1"/>
    <property type="molecule type" value="Genomic_DNA"/>
</dbReference>
<gene>
    <name evidence="1" type="ORF">GCM10012286_68060</name>
</gene>
<sequence>MRGLSVCAVPADSDSMTEPRHLSCRTCGTRESHRPLTVNQKAWLRGKLKELYVEEYCMCAKGTCRNVRTYNTERCWPDPLKIPPGID</sequence>
<dbReference type="Proteomes" id="UP000656881">
    <property type="component" value="Unassembled WGS sequence"/>
</dbReference>
<organism evidence="1 2">
    <name type="scientific">Streptomyces lasiicapitis</name>
    <dbReference type="NCBI Taxonomy" id="1923961"/>
    <lineage>
        <taxon>Bacteria</taxon>
        <taxon>Bacillati</taxon>
        <taxon>Actinomycetota</taxon>
        <taxon>Actinomycetes</taxon>
        <taxon>Kitasatosporales</taxon>
        <taxon>Streptomycetaceae</taxon>
        <taxon>Streptomyces</taxon>
    </lineage>
</organism>
<proteinExistence type="predicted"/>
<evidence type="ECO:0000313" key="1">
    <source>
        <dbReference type="EMBL" id="GGO55580.1"/>
    </source>
</evidence>
<keyword evidence="2" id="KW-1185">Reference proteome</keyword>
<comment type="caution">
    <text evidence="1">The sequence shown here is derived from an EMBL/GenBank/DDBJ whole genome shotgun (WGS) entry which is preliminary data.</text>
</comment>
<protein>
    <submittedName>
        <fullName evidence="1">Uncharacterized protein</fullName>
    </submittedName>
</protein>
<name>A0ABQ2MNH9_9ACTN</name>
<evidence type="ECO:0000313" key="2">
    <source>
        <dbReference type="Proteomes" id="UP000656881"/>
    </source>
</evidence>